<proteinExistence type="predicted"/>
<organism evidence="2 3">
    <name type="scientific">Spiribacter salilacus</name>
    <dbReference type="NCBI Taxonomy" id="2664894"/>
    <lineage>
        <taxon>Bacteria</taxon>
        <taxon>Pseudomonadati</taxon>
        <taxon>Pseudomonadota</taxon>
        <taxon>Gammaproteobacteria</taxon>
        <taxon>Chromatiales</taxon>
        <taxon>Ectothiorhodospiraceae</taxon>
        <taxon>Spiribacter</taxon>
    </lineage>
</organism>
<dbReference type="Pfam" id="PF13466">
    <property type="entry name" value="STAS_2"/>
    <property type="match status" value="1"/>
</dbReference>
<feature type="domain" description="STAS" evidence="1">
    <location>
        <begin position="57"/>
        <end position="110"/>
    </location>
</feature>
<protein>
    <submittedName>
        <fullName evidence="2">STAS domain-containing protein</fullName>
    </submittedName>
</protein>
<evidence type="ECO:0000313" key="2">
    <source>
        <dbReference type="EMBL" id="MRH78647.1"/>
    </source>
</evidence>
<dbReference type="CDD" id="cd07043">
    <property type="entry name" value="STAS_anti-anti-sigma_factors"/>
    <property type="match status" value="1"/>
</dbReference>
<dbReference type="Proteomes" id="UP000433788">
    <property type="component" value="Unassembled WGS sequence"/>
</dbReference>
<dbReference type="AlphaFoldDB" id="A0A6N7QWE3"/>
<name>A0A6N7QWE3_9GAMM</name>
<dbReference type="EMBL" id="WJPP01000004">
    <property type="protein sequence ID" value="MRH78647.1"/>
    <property type="molecule type" value="Genomic_DNA"/>
</dbReference>
<reference evidence="2 3" key="1">
    <citation type="submission" date="2019-11" db="EMBL/GenBank/DDBJ databases">
        <authorList>
            <person name="Zhang X.Y."/>
        </authorList>
    </citation>
    <scope>NUCLEOTIDE SEQUENCE [LARGE SCALE GENOMIC DNA]</scope>
    <source>
        <strain evidence="2 3">C176</strain>
    </source>
</reference>
<keyword evidence="3" id="KW-1185">Reference proteome</keyword>
<evidence type="ECO:0000313" key="3">
    <source>
        <dbReference type="Proteomes" id="UP000433788"/>
    </source>
</evidence>
<evidence type="ECO:0000259" key="1">
    <source>
        <dbReference type="PROSITE" id="PS50801"/>
    </source>
</evidence>
<sequence>MWWADSSLISRQAMKVSDTLALEKASAGRFVLRGDLRADNVAALLPQLPVTADRCKLDLAQVKNVDSAGLALLLEWQLRLQAAGGGLLLQSAPDQLIRLAQISSVDTILGLSINDSRDAKENDGA</sequence>
<gene>
    <name evidence="2" type="ORF">GH984_08000</name>
</gene>
<dbReference type="InterPro" id="IPR058548">
    <property type="entry name" value="MlaB-like_STAS"/>
</dbReference>
<accession>A0A6N7QWE3</accession>
<dbReference type="PROSITE" id="PS50801">
    <property type="entry name" value="STAS"/>
    <property type="match status" value="1"/>
</dbReference>
<dbReference type="InterPro" id="IPR036513">
    <property type="entry name" value="STAS_dom_sf"/>
</dbReference>
<dbReference type="InterPro" id="IPR002645">
    <property type="entry name" value="STAS_dom"/>
</dbReference>
<dbReference type="SUPFAM" id="SSF52091">
    <property type="entry name" value="SpoIIaa-like"/>
    <property type="match status" value="1"/>
</dbReference>
<comment type="caution">
    <text evidence="2">The sequence shown here is derived from an EMBL/GenBank/DDBJ whole genome shotgun (WGS) entry which is preliminary data.</text>
</comment>
<dbReference type="Gene3D" id="3.30.750.24">
    <property type="entry name" value="STAS domain"/>
    <property type="match status" value="1"/>
</dbReference>